<organism evidence="2 3">
    <name type="scientific">Vitis vinifera</name>
    <name type="common">Grape</name>
    <dbReference type="NCBI Taxonomy" id="29760"/>
    <lineage>
        <taxon>Eukaryota</taxon>
        <taxon>Viridiplantae</taxon>
        <taxon>Streptophyta</taxon>
        <taxon>Embryophyta</taxon>
        <taxon>Tracheophyta</taxon>
        <taxon>Spermatophyta</taxon>
        <taxon>Magnoliopsida</taxon>
        <taxon>eudicotyledons</taxon>
        <taxon>Gunneridae</taxon>
        <taxon>Pentapetalae</taxon>
        <taxon>rosids</taxon>
        <taxon>Vitales</taxon>
        <taxon>Vitaceae</taxon>
        <taxon>Viteae</taxon>
        <taxon>Vitis</taxon>
    </lineage>
</organism>
<gene>
    <name evidence="2" type="primary">RE1_1411</name>
    <name evidence="2" type="ORF">CK203_112612</name>
</gene>
<dbReference type="SUPFAM" id="SSF56672">
    <property type="entry name" value="DNA/RNA polymerases"/>
    <property type="match status" value="1"/>
</dbReference>
<dbReference type="EMBL" id="QGNW01002333">
    <property type="protein sequence ID" value="RVW20849.1"/>
    <property type="molecule type" value="Genomic_DNA"/>
</dbReference>
<name>A0A438CCE8_VITVI</name>
<feature type="domain" description="Reverse transcriptase Ty1/copia-type" evidence="1">
    <location>
        <begin position="238"/>
        <end position="335"/>
    </location>
</feature>
<evidence type="ECO:0000313" key="3">
    <source>
        <dbReference type="Proteomes" id="UP000288805"/>
    </source>
</evidence>
<dbReference type="PANTHER" id="PTHR11439:SF470">
    <property type="entry name" value="CYSTEINE-RICH RLK (RECEPTOR-LIKE PROTEIN KINASE) 8"/>
    <property type="match status" value="1"/>
</dbReference>
<dbReference type="PANTHER" id="PTHR11439">
    <property type="entry name" value="GAG-POL-RELATED RETROTRANSPOSON"/>
    <property type="match status" value="1"/>
</dbReference>
<evidence type="ECO:0000313" key="2">
    <source>
        <dbReference type="EMBL" id="RVW20849.1"/>
    </source>
</evidence>
<dbReference type="Proteomes" id="UP000288805">
    <property type="component" value="Unassembled WGS sequence"/>
</dbReference>
<dbReference type="Pfam" id="PF07727">
    <property type="entry name" value="RVT_2"/>
    <property type="match status" value="1"/>
</dbReference>
<dbReference type="AlphaFoldDB" id="A0A438CCE8"/>
<proteinExistence type="predicted"/>
<sequence>MMDNMSTSDLRVSVGTTVKFNGRNYALWSQAFRTFLGSQGHDHHLVDKMSDPKDSKYAAWRQSDCIVNTWMLNSLEPEIAASVGLTSTAKEMWDAIKEMFSNDVWILSILTWLHMAMCVTLERAKVVIDYVSFVVNEGTPWIDVRISMMLFRSVQRSMIGCFTLNQVLLPPMPSNQDLQTNTVIRHGSESGGVYYLSHDSSSVAVAAGVSDKLSVPLPTPMYTSIPPSKPLQSIKISMYQLDIKNAFLYGDLIEEVYMEQLPGFVAQGEPHLVCKLKQAIYGLKQSPRAWFDKFNHVVFATGFRRSQADHSVFVRHSSSGIVGLVLSQRKYVTDLLQETGLLGAKPADVPMEPNLDMWKEDDDFEDSAQYRRLVGKLIYLTVTRPDIVHVMRLISQFMEKPKKCHQEADCNILRYIKKSPGKGLCYCTFVGGNLVTWKSKMQTVVSRFSAEDKYRAMAHTTCELIWLKALLEDFSITYTDPFPMHCDNQATIHIASNPVFHEWTKHIEVDCYFVRNVVTSKKICTPFTPSKDQVADMFTKALRRMTSLD</sequence>
<dbReference type="InterPro" id="IPR013103">
    <property type="entry name" value="RVT_2"/>
</dbReference>
<dbReference type="CDD" id="cd09272">
    <property type="entry name" value="RNase_HI_RT_Ty1"/>
    <property type="match status" value="1"/>
</dbReference>
<accession>A0A438CCE8</accession>
<evidence type="ECO:0000259" key="1">
    <source>
        <dbReference type="Pfam" id="PF07727"/>
    </source>
</evidence>
<reference evidence="2 3" key="1">
    <citation type="journal article" date="2018" name="PLoS Genet.">
        <title>Population sequencing reveals clonal diversity and ancestral inbreeding in the grapevine cultivar Chardonnay.</title>
        <authorList>
            <person name="Roach M.J."/>
            <person name="Johnson D.L."/>
            <person name="Bohlmann J."/>
            <person name="van Vuuren H.J."/>
            <person name="Jones S.J."/>
            <person name="Pretorius I.S."/>
            <person name="Schmidt S.A."/>
            <person name="Borneman A.R."/>
        </authorList>
    </citation>
    <scope>NUCLEOTIDE SEQUENCE [LARGE SCALE GENOMIC DNA]</scope>
    <source>
        <strain evidence="3">cv. Chardonnay</strain>
        <tissue evidence="2">Leaf</tissue>
    </source>
</reference>
<comment type="caution">
    <text evidence="2">The sequence shown here is derived from an EMBL/GenBank/DDBJ whole genome shotgun (WGS) entry which is preliminary data.</text>
</comment>
<dbReference type="InterPro" id="IPR043502">
    <property type="entry name" value="DNA/RNA_pol_sf"/>
</dbReference>
<protein>
    <submittedName>
        <fullName evidence="2">Retrovirus-related Pol polyprotein from transposon RE1</fullName>
    </submittedName>
</protein>